<reference evidence="1" key="1">
    <citation type="submission" date="2021-07" db="EMBL/GenBank/DDBJ databases">
        <authorList>
            <person name="Durling M."/>
        </authorList>
    </citation>
    <scope>NUCLEOTIDE SEQUENCE</scope>
</reference>
<name>A0A9N9PE92_9HELO</name>
<dbReference type="AlphaFoldDB" id="A0A9N9PE92"/>
<gene>
    <name evidence="1" type="ORF">HYFRA_00001967</name>
</gene>
<proteinExistence type="predicted"/>
<sequence>MPLRERNQILIELNEEMLCTGAWGLQAVDYSPRQKRREEVNLAADFSSATAWSITNYDFVTVIMS</sequence>
<organism evidence="1 2">
    <name type="scientific">Hymenoscyphus fraxineus</name>
    <dbReference type="NCBI Taxonomy" id="746836"/>
    <lineage>
        <taxon>Eukaryota</taxon>
        <taxon>Fungi</taxon>
        <taxon>Dikarya</taxon>
        <taxon>Ascomycota</taxon>
        <taxon>Pezizomycotina</taxon>
        <taxon>Leotiomycetes</taxon>
        <taxon>Helotiales</taxon>
        <taxon>Helotiaceae</taxon>
        <taxon>Hymenoscyphus</taxon>
    </lineage>
</organism>
<dbReference type="EMBL" id="CAJVRL010000001">
    <property type="protein sequence ID" value="CAG8948844.1"/>
    <property type="molecule type" value="Genomic_DNA"/>
</dbReference>
<accession>A0A9N9PE92</accession>
<comment type="caution">
    <text evidence="1">The sequence shown here is derived from an EMBL/GenBank/DDBJ whole genome shotgun (WGS) entry which is preliminary data.</text>
</comment>
<evidence type="ECO:0000313" key="2">
    <source>
        <dbReference type="Proteomes" id="UP000696280"/>
    </source>
</evidence>
<dbReference type="Proteomes" id="UP000696280">
    <property type="component" value="Unassembled WGS sequence"/>
</dbReference>
<keyword evidence="2" id="KW-1185">Reference proteome</keyword>
<protein>
    <submittedName>
        <fullName evidence="1">Uncharacterized protein</fullName>
    </submittedName>
</protein>
<evidence type="ECO:0000313" key="1">
    <source>
        <dbReference type="EMBL" id="CAG8948844.1"/>
    </source>
</evidence>